<accession>X1FHH9</accession>
<protein>
    <recommendedName>
        <fullName evidence="2">HTH luxR-type domain-containing protein</fullName>
    </recommendedName>
</protein>
<comment type="caution">
    <text evidence="1">The sequence shown here is derived from an EMBL/GenBank/DDBJ whole genome shotgun (WGS) entry which is preliminary data.</text>
</comment>
<gene>
    <name evidence="1" type="ORF">S03H2_10183</name>
</gene>
<evidence type="ECO:0008006" key="2">
    <source>
        <dbReference type="Google" id="ProtNLM"/>
    </source>
</evidence>
<dbReference type="Gene3D" id="1.10.10.60">
    <property type="entry name" value="Homeodomain-like"/>
    <property type="match status" value="1"/>
</dbReference>
<reference evidence="1" key="1">
    <citation type="journal article" date="2014" name="Front. Microbiol.">
        <title>High frequency of phylogenetically diverse reductive dehalogenase-homologous genes in deep subseafloor sedimentary metagenomes.</title>
        <authorList>
            <person name="Kawai M."/>
            <person name="Futagami T."/>
            <person name="Toyoda A."/>
            <person name="Takaki Y."/>
            <person name="Nishi S."/>
            <person name="Hori S."/>
            <person name="Arai W."/>
            <person name="Tsubouchi T."/>
            <person name="Morono Y."/>
            <person name="Uchiyama I."/>
            <person name="Ito T."/>
            <person name="Fujiyama A."/>
            <person name="Inagaki F."/>
            <person name="Takami H."/>
        </authorList>
    </citation>
    <scope>NUCLEOTIDE SEQUENCE</scope>
    <source>
        <strain evidence="1">Expedition CK06-06</strain>
    </source>
</reference>
<proteinExistence type="predicted"/>
<organism evidence="1">
    <name type="scientific">marine sediment metagenome</name>
    <dbReference type="NCBI Taxonomy" id="412755"/>
    <lineage>
        <taxon>unclassified sequences</taxon>
        <taxon>metagenomes</taxon>
        <taxon>ecological metagenomes</taxon>
    </lineage>
</organism>
<evidence type="ECO:0000313" key="1">
    <source>
        <dbReference type="EMBL" id="GAH28854.1"/>
    </source>
</evidence>
<dbReference type="EMBL" id="BARU01005253">
    <property type="protein sequence ID" value="GAH28854.1"/>
    <property type="molecule type" value="Genomic_DNA"/>
</dbReference>
<name>X1FHH9_9ZZZZ</name>
<sequence>MAGRLFTEQQLIELHEQGFNDREIGEKLGANKVTVHIHRRRLGLKPVSRAARNL</sequence>
<dbReference type="AlphaFoldDB" id="X1FHH9"/>